<evidence type="ECO:0000313" key="2">
    <source>
        <dbReference type="EMBL" id="TYK27263.1"/>
    </source>
</evidence>
<dbReference type="Proteomes" id="UP000321947">
    <property type="component" value="Unassembled WGS sequence"/>
</dbReference>
<accession>A0A5D3DUC8</accession>
<protein>
    <submittedName>
        <fullName evidence="1 2">Mitochondrial protein</fullName>
    </submittedName>
</protein>
<gene>
    <name evidence="2" type="ORF">E5676_scaffold244G00300</name>
    <name evidence="1" type="ORF">E6C27_scaffold2379G00300</name>
</gene>
<evidence type="ECO:0000313" key="3">
    <source>
        <dbReference type="Proteomes" id="UP000321393"/>
    </source>
</evidence>
<dbReference type="OrthoDB" id="414945at2759"/>
<evidence type="ECO:0000313" key="1">
    <source>
        <dbReference type="EMBL" id="KAA0040295.1"/>
    </source>
</evidence>
<dbReference type="Proteomes" id="UP000321393">
    <property type="component" value="Unassembled WGS sequence"/>
</dbReference>
<comment type="caution">
    <text evidence="2">The sequence shown here is derived from an EMBL/GenBank/DDBJ whole genome shotgun (WGS) entry which is preliminary data.</text>
</comment>
<dbReference type="AlphaFoldDB" id="A0A5D3DUC8"/>
<proteinExistence type="predicted"/>
<dbReference type="EMBL" id="SSTE01017613">
    <property type="protein sequence ID" value="KAA0040295.1"/>
    <property type="molecule type" value="Genomic_DNA"/>
</dbReference>
<evidence type="ECO:0000313" key="4">
    <source>
        <dbReference type="Proteomes" id="UP000321947"/>
    </source>
</evidence>
<name>A0A5D3DUC8_CUCMM</name>
<organism evidence="2 4">
    <name type="scientific">Cucumis melo var. makuwa</name>
    <name type="common">Oriental melon</name>
    <dbReference type="NCBI Taxonomy" id="1194695"/>
    <lineage>
        <taxon>Eukaryota</taxon>
        <taxon>Viridiplantae</taxon>
        <taxon>Streptophyta</taxon>
        <taxon>Embryophyta</taxon>
        <taxon>Tracheophyta</taxon>
        <taxon>Spermatophyta</taxon>
        <taxon>Magnoliopsida</taxon>
        <taxon>eudicotyledons</taxon>
        <taxon>Gunneridae</taxon>
        <taxon>Pentapetalae</taxon>
        <taxon>rosids</taxon>
        <taxon>fabids</taxon>
        <taxon>Cucurbitales</taxon>
        <taxon>Cucurbitaceae</taxon>
        <taxon>Benincaseae</taxon>
        <taxon>Cucumis</taxon>
    </lineage>
</organism>
<sequence length="152" mass="17324">MFNLEQAKAKITPAATHIKVSKDNAGVCARFQADPRESHLRCVKHILKYVIGRKSTSRGCLFLGNNLIADGRKTSEMACTAEEKDHALLYMHLNDLEINMQLLNDELIFCSSQLLLQSKASSLPEDHEQRITTMLTYYSQDKKLNCESRYMK</sequence>
<reference evidence="3 4" key="1">
    <citation type="submission" date="2019-08" db="EMBL/GenBank/DDBJ databases">
        <title>Draft genome sequences of two oriental melons (Cucumis melo L. var makuwa).</title>
        <authorList>
            <person name="Kwon S.-Y."/>
        </authorList>
    </citation>
    <scope>NUCLEOTIDE SEQUENCE [LARGE SCALE GENOMIC DNA]</scope>
    <source>
        <strain evidence="4">cv. Chang Bougi</strain>
        <strain evidence="3">cv. SW 3</strain>
        <tissue evidence="2">Leaf</tissue>
    </source>
</reference>
<dbReference type="EMBL" id="SSTD01002870">
    <property type="protein sequence ID" value="TYK27263.1"/>
    <property type="molecule type" value="Genomic_DNA"/>
</dbReference>